<dbReference type="AlphaFoldDB" id="A0A1J1E2R0"/>
<dbReference type="PROSITE" id="PS51257">
    <property type="entry name" value="PROKAR_LIPOPROTEIN"/>
    <property type="match status" value="1"/>
</dbReference>
<evidence type="ECO:0000313" key="6">
    <source>
        <dbReference type="EMBL" id="BAV92163.1"/>
    </source>
</evidence>
<evidence type="ECO:0000256" key="3">
    <source>
        <dbReference type="ARBA" id="ARBA00023136"/>
    </source>
</evidence>
<dbReference type="InterPro" id="IPR008874">
    <property type="entry name" value="TraT_complement-R"/>
</dbReference>
<keyword evidence="4" id="KW-0564">Palmitate</keyword>
<dbReference type="GO" id="GO:0009279">
    <property type="term" value="C:cell outer membrane"/>
    <property type="evidence" value="ECO:0007669"/>
    <property type="project" value="UniProtKB-SubCell"/>
</dbReference>
<evidence type="ECO:0000256" key="4">
    <source>
        <dbReference type="ARBA" id="ARBA00023139"/>
    </source>
</evidence>
<sequence>MRFFFSSHFFAGLLLLFVAFVTLAAFSACVHKRGDATAGIEVLRSGGFVPPDVNADIAGVVYVNVRDKSDMVFGLRAKLETSLAESGFSVTSNPSKAGYIVHPTVLAVGAAEPDSLRAMVNEGYGGTSRLSGTGATTLLTDVLLVQRRVPTSGRKNLQNISNRNAVAESRMRLALLSRREIRFNAGVPEYVMDVLVRELCASVSAVHMASR</sequence>
<keyword evidence="7" id="KW-1185">Reference proteome</keyword>
<protein>
    <submittedName>
        <fullName evidence="6">Uncharacterized protein</fullName>
    </submittedName>
</protein>
<accession>A0A1J1E2R0</accession>
<organism evidence="6 7">
    <name type="scientific">Candidatus Desulfovibrio trichonymphae</name>
    <dbReference type="NCBI Taxonomy" id="1725232"/>
    <lineage>
        <taxon>Bacteria</taxon>
        <taxon>Pseudomonadati</taxon>
        <taxon>Thermodesulfobacteriota</taxon>
        <taxon>Desulfovibrionia</taxon>
        <taxon>Desulfovibrionales</taxon>
        <taxon>Desulfovibrionaceae</taxon>
        <taxon>Desulfovibrio</taxon>
    </lineage>
</organism>
<dbReference type="Proteomes" id="UP000242645">
    <property type="component" value="Chromosome"/>
</dbReference>
<keyword evidence="5" id="KW-0449">Lipoprotein</keyword>
<dbReference type="RefSeq" id="WP_096399680.1">
    <property type="nucleotide sequence ID" value="NZ_AP017368.1"/>
</dbReference>
<evidence type="ECO:0000256" key="2">
    <source>
        <dbReference type="ARBA" id="ARBA00022729"/>
    </source>
</evidence>
<proteinExistence type="predicted"/>
<keyword evidence="3" id="KW-0472">Membrane</keyword>
<dbReference type="Pfam" id="PF05818">
    <property type="entry name" value="TraT"/>
    <property type="match status" value="1"/>
</dbReference>
<keyword evidence="2" id="KW-0732">Signal</keyword>
<comment type="subcellular location">
    <subcellularLocation>
        <location evidence="1">Cell outer membrane</location>
        <topology evidence="1">Lipid-anchor</topology>
    </subcellularLocation>
</comment>
<name>A0A1J1E2R0_9BACT</name>
<dbReference type="EMBL" id="AP017368">
    <property type="protein sequence ID" value="BAV92163.1"/>
    <property type="molecule type" value="Genomic_DNA"/>
</dbReference>
<evidence type="ECO:0000313" key="7">
    <source>
        <dbReference type="Proteomes" id="UP000242645"/>
    </source>
</evidence>
<dbReference type="OrthoDB" id="5459438at2"/>
<evidence type="ECO:0000256" key="1">
    <source>
        <dbReference type="ARBA" id="ARBA00004459"/>
    </source>
</evidence>
<gene>
    <name evidence="6" type="ORF">RSDT_0651</name>
</gene>
<evidence type="ECO:0000256" key="5">
    <source>
        <dbReference type="ARBA" id="ARBA00023288"/>
    </source>
</evidence>
<dbReference type="KEGG" id="dtr:RSDT_0651"/>
<reference evidence="6 7" key="1">
    <citation type="journal article" date="2017" name="ISME J.">
        <title>Genome of 'Ca. Desulfovibrio trichonymphae', an H2-oxidizing bacterium in a tripartite symbiotic system within a protist cell in the termite gut.</title>
        <authorList>
            <person name="Kuwahara H."/>
            <person name="Yuki M."/>
            <person name="Izawa K."/>
            <person name="Ohkuma M."/>
            <person name="Hongoh Y."/>
        </authorList>
    </citation>
    <scope>NUCLEOTIDE SEQUENCE [LARGE SCALE GENOMIC DNA]</scope>
    <source>
        <strain evidence="6 7">Rs-N31</strain>
    </source>
</reference>